<evidence type="ECO:0000313" key="1">
    <source>
        <dbReference type="EMBL" id="KAF0044739.1"/>
    </source>
</evidence>
<dbReference type="AlphaFoldDB" id="A0A6A4TIQ3"/>
<reference evidence="1 2" key="1">
    <citation type="submission" date="2019-06" db="EMBL/GenBank/DDBJ databases">
        <title>Draft genomes of female and male turbot (Scophthalmus maximus).</title>
        <authorList>
            <person name="Xu H."/>
            <person name="Xu X.-W."/>
            <person name="Shao C."/>
            <person name="Chen S."/>
        </authorList>
    </citation>
    <scope>NUCLEOTIDE SEQUENCE [LARGE SCALE GENOMIC DNA]</scope>
    <source>
        <strain evidence="1">Ysfricsl-2016a</strain>
        <tissue evidence="1">Blood</tissue>
    </source>
</reference>
<accession>A0A6A4TIQ3</accession>
<name>A0A6A4TIQ3_SCOMX</name>
<organism evidence="1 2">
    <name type="scientific">Scophthalmus maximus</name>
    <name type="common">Turbot</name>
    <name type="synonym">Psetta maxima</name>
    <dbReference type="NCBI Taxonomy" id="52904"/>
    <lineage>
        <taxon>Eukaryota</taxon>
        <taxon>Metazoa</taxon>
        <taxon>Chordata</taxon>
        <taxon>Craniata</taxon>
        <taxon>Vertebrata</taxon>
        <taxon>Euteleostomi</taxon>
        <taxon>Actinopterygii</taxon>
        <taxon>Neopterygii</taxon>
        <taxon>Teleostei</taxon>
        <taxon>Neoteleostei</taxon>
        <taxon>Acanthomorphata</taxon>
        <taxon>Carangaria</taxon>
        <taxon>Pleuronectiformes</taxon>
        <taxon>Pleuronectoidei</taxon>
        <taxon>Scophthalmidae</taxon>
        <taxon>Scophthalmus</taxon>
    </lineage>
</organism>
<dbReference type="InterPro" id="IPR000643">
    <property type="entry name" value="Iodothyronine_deiodinase"/>
</dbReference>
<evidence type="ECO:0000313" key="2">
    <source>
        <dbReference type="Proteomes" id="UP000438429"/>
    </source>
</evidence>
<comment type="caution">
    <text evidence="1">The sequence shown here is derived from an EMBL/GenBank/DDBJ whole genome shotgun (WGS) entry which is preliminary data.</text>
</comment>
<dbReference type="GO" id="GO:0004800">
    <property type="term" value="F:thyroxine 5'-deiodinase activity"/>
    <property type="evidence" value="ECO:0007669"/>
    <property type="project" value="InterPro"/>
</dbReference>
<dbReference type="Gene3D" id="3.40.30.10">
    <property type="entry name" value="Glutaredoxin"/>
    <property type="match status" value="1"/>
</dbReference>
<gene>
    <name evidence="1" type="ORF">F2P81_003897</name>
</gene>
<sequence length="121" mass="13167">MLNHTTAEKFEVTKLRSNSTVKKSCLHGFGGIRKFWDRHIGIHVSSFFLLSSISVKLPVKLGCEAPNSKVVKLPDGPPCSSNLSNVINVPTAARIRNGDECRLLDFGSSDRPLVVNFGSAT</sequence>
<protein>
    <recommendedName>
        <fullName evidence="3">Iodothyronine deiodinase</fullName>
    </recommendedName>
</protein>
<dbReference type="EMBL" id="VEVO01000003">
    <property type="protein sequence ID" value="KAF0044739.1"/>
    <property type="molecule type" value="Genomic_DNA"/>
</dbReference>
<dbReference type="Pfam" id="PF00837">
    <property type="entry name" value="T4_deiodinase"/>
    <property type="match status" value="1"/>
</dbReference>
<dbReference type="Proteomes" id="UP000438429">
    <property type="component" value="Unassembled WGS sequence"/>
</dbReference>
<proteinExistence type="predicted"/>
<evidence type="ECO:0008006" key="3">
    <source>
        <dbReference type="Google" id="ProtNLM"/>
    </source>
</evidence>